<evidence type="ECO:0000256" key="6">
    <source>
        <dbReference type="ARBA" id="ARBA00022679"/>
    </source>
</evidence>
<evidence type="ECO:0000256" key="5">
    <source>
        <dbReference type="ARBA" id="ARBA00022605"/>
    </source>
</evidence>
<dbReference type="InterPro" id="IPR006203">
    <property type="entry name" value="GHMP_knse_ATP-bd_CS"/>
</dbReference>
<dbReference type="EMBL" id="FQ670179">
    <property type="protein sequence ID" value="CBY82516.1"/>
    <property type="molecule type" value="Genomic_DNA"/>
</dbReference>
<evidence type="ECO:0000259" key="14">
    <source>
        <dbReference type="Pfam" id="PF08544"/>
    </source>
</evidence>
<evidence type="ECO:0000256" key="11">
    <source>
        <dbReference type="ARBA" id="ARBA00049375"/>
    </source>
</evidence>
<dbReference type="Pfam" id="PF08544">
    <property type="entry name" value="GHMP_kinases_C"/>
    <property type="match status" value="1"/>
</dbReference>
<protein>
    <recommendedName>
        <fullName evidence="4 12">Homoserine kinase</fullName>
        <shortName evidence="12">HK</shortName>
        <shortName evidence="12">HSK</shortName>
        <ecNumber evidence="3 12">2.7.1.39</ecNumber>
    </recommendedName>
</protein>
<dbReference type="Proteomes" id="UP000007934">
    <property type="component" value="Chromosome"/>
</dbReference>
<sequence length="308" mass="34220">MHHQNLGNDLVVSVPATSANLGPGFDCLGLSLDLKNRFSVVPSTFTSIKIQGEGEGYSKFLVDNIFVKLFKARLQKEGIEENFEFLFQNTIPISRGLGSSSAIVVGALSAVEHYLRGHLDKETILETSLIYEPHADNITPAIFGGFNVATLERVAGNTPSKKVHHLRTSIPSYLKAVMVIPAHTISTKISRQALPKRCSHHDASYNVAHASLLCMAFMQERWDLLRVASKDRLHQDGRMKLYPVLYGVQKLALENGALMSTLSGSGSSFFNLCYAEEARHLHKKLQEKYYNFRVLTLDFDNQGVQVAD</sequence>
<dbReference type="PRINTS" id="PR00958">
    <property type="entry name" value="HOMSERKINASE"/>
</dbReference>
<evidence type="ECO:0000256" key="8">
    <source>
        <dbReference type="ARBA" id="ARBA00022741"/>
    </source>
</evidence>
<keyword evidence="10 12" id="KW-0067">ATP-binding</keyword>
<dbReference type="HAMAP" id="MF_00384">
    <property type="entry name" value="Homoser_kinase"/>
    <property type="match status" value="1"/>
</dbReference>
<dbReference type="InterPro" id="IPR020568">
    <property type="entry name" value="Ribosomal_Su5_D2-typ_SF"/>
</dbReference>
<evidence type="ECO:0000256" key="3">
    <source>
        <dbReference type="ARBA" id="ARBA00012078"/>
    </source>
</evidence>
<proteinExistence type="inferred from homology"/>
<dbReference type="GO" id="GO:0004413">
    <property type="term" value="F:homoserine kinase activity"/>
    <property type="evidence" value="ECO:0007669"/>
    <property type="project" value="UniProtKB-UniRule"/>
</dbReference>
<dbReference type="GO" id="GO:0005737">
    <property type="term" value="C:cytoplasm"/>
    <property type="evidence" value="ECO:0007669"/>
    <property type="project" value="UniProtKB-SubCell"/>
</dbReference>
<comment type="catalytic activity">
    <reaction evidence="11 12">
        <text>L-homoserine + ATP = O-phospho-L-homoserine + ADP + H(+)</text>
        <dbReference type="Rhea" id="RHEA:13985"/>
        <dbReference type="ChEBI" id="CHEBI:15378"/>
        <dbReference type="ChEBI" id="CHEBI:30616"/>
        <dbReference type="ChEBI" id="CHEBI:57476"/>
        <dbReference type="ChEBI" id="CHEBI:57590"/>
        <dbReference type="ChEBI" id="CHEBI:456216"/>
        <dbReference type="EC" id="2.7.1.39"/>
    </reaction>
</comment>
<dbReference type="AlphaFoldDB" id="E7A9J0"/>
<dbReference type="PANTHER" id="PTHR20861">
    <property type="entry name" value="HOMOSERINE/4-DIPHOSPHOCYTIDYL-2-C-METHYL-D-ERYTHRITOL KINASE"/>
    <property type="match status" value="1"/>
</dbReference>
<evidence type="ECO:0000256" key="12">
    <source>
        <dbReference type="HAMAP-Rule" id="MF_00384"/>
    </source>
</evidence>
<feature type="domain" description="GHMP kinase C-terminal" evidence="14">
    <location>
        <begin position="221"/>
        <end position="291"/>
    </location>
</feature>
<reference evidence="15 16" key="1">
    <citation type="journal article" date="2011" name="Genome Biol. Evol.">
        <title>Comparative whole genome sequence analysis of the carcinogenic bacterial model pathogen Helicobacter felis.</title>
        <authorList>
            <person name="Arnold I.C."/>
            <person name="Zigova Z."/>
            <person name="Holden M."/>
            <person name="Lawley T.D."/>
            <person name="Rad R."/>
            <person name="Dougan G."/>
            <person name="Falkow S."/>
            <person name="Bentley S.D."/>
            <person name="Muller A."/>
        </authorList>
    </citation>
    <scope>NUCLEOTIDE SEQUENCE [LARGE SCALE GENOMIC DNA]</scope>
    <source>
        <strain evidence="16">ATCC 49179 / CCUG 28539 / NCTC 12436 / CS1</strain>
    </source>
</reference>
<dbReference type="STRING" id="936155.HFELIS_04320"/>
<dbReference type="InterPro" id="IPR013750">
    <property type="entry name" value="GHMP_kinase_C_dom"/>
</dbReference>
<evidence type="ECO:0000313" key="15">
    <source>
        <dbReference type="EMBL" id="CBY82516.1"/>
    </source>
</evidence>
<dbReference type="PANTHER" id="PTHR20861:SF1">
    <property type="entry name" value="HOMOSERINE KINASE"/>
    <property type="match status" value="1"/>
</dbReference>
<dbReference type="Gene3D" id="3.30.70.890">
    <property type="entry name" value="GHMP kinase, C-terminal domain"/>
    <property type="match status" value="1"/>
</dbReference>
<dbReference type="SUPFAM" id="SSF55060">
    <property type="entry name" value="GHMP Kinase, C-terminal domain"/>
    <property type="match status" value="1"/>
</dbReference>
<keyword evidence="9 12" id="KW-0418">Kinase</keyword>
<evidence type="ECO:0000256" key="9">
    <source>
        <dbReference type="ARBA" id="ARBA00022777"/>
    </source>
</evidence>
<evidence type="ECO:0000256" key="10">
    <source>
        <dbReference type="ARBA" id="ARBA00022840"/>
    </source>
</evidence>
<keyword evidence="8 12" id="KW-0547">Nucleotide-binding</keyword>
<feature type="binding site" evidence="12">
    <location>
        <begin position="92"/>
        <end position="102"/>
    </location>
    <ligand>
        <name>ATP</name>
        <dbReference type="ChEBI" id="CHEBI:30616"/>
    </ligand>
</feature>
<keyword evidence="7 12" id="KW-0791">Threonine biosynthesis</keyword>
<keyword evidence="16" id="KW-1185">Reference proteome</keyword>
<dbReference type="NCBIfam" id="TIGR00191">
    <property type="entry name" value="thrB"/>
    <property type="match status" value="1"/>
</dbReference>
<dbReference type="PROSITE" id="PS00627">
    <property type="entry name" value="GHMP_KINASES_ATP"/>
    <property type="match status" value="1"/>
</dbReference>
<evidence type="ECO:0000256" key="1">
    <source>
        <dbReference type="ARBA" id="ARBA00005015"/>
    </source>
</evidence>
<dbReference type="InterPro" id="IPR036554">
    <property type="entry name" value="GHMP_kinase_C_sf"/>
</dbReference>
<gene>
    <name evidence="12 15" type="primary">thrB</name>
    <name evidence="15" type="ordered locus">Hfelis_04320</name>
</gene>
<dbReference type="UniPathway" id="UPA00050">
    <property type="reaction ID" value="UER00064"/>
</dbReference>
<dbReference type="eggNOG" id="COG0083">
    <property type="taxonomic scope" value="Bacteria"/>
</dbReference>
<evidence type="ECO:0000256" key="2">
    <source>
        <dbReference type="ARBA" id="ARBA00007370"/>
    </source>
</evidence>
<dbReference type="InterPro" id="IPR014721">
    <property type="entry name" value="Ribsml_uS5_D2-typ_fold_subgr"/>
</dbReference>
<evidence type="ECO:0000313" key="16">
    <source>
        <dbReference type="Proteomes" id="UP000007934"/>
    </source>
</evidence>
<dbReference type="HOGENOM" id="CLU_041243_0_2_7"/>
<comment type="similarity">
    <text evidence="2 12">Belongs to the GHMP kinase family. Homoserine kinase subfamily.</text>
</comment>
<evidence type="ECO:0000259" key="13">
    <source>
        <dbReference type="Pfam" id="PF00288"/>
    </source>
</evidence>
<dbReference type="SUPFAM" id="SSF54211">
    <property type="entry name" value="Ribosomal protein S5 domain 2-like"/>
    <property type="match status" value="1"/>
</dbReference>
<dbReference type="InterPro" id="IPR006204">
    <property type="entry name" value="GHMP_kinase_N_dom"/>
</dbReference>
<dbReference type="Gene3D" id="3.30.230.10">
    <property type="match status" value="1"/>
</dbReference>
<dbReference type="GO" id="GO:0005524">
    <property type="term" value="F:ATP binding"/>
    <property type="evidence" value="ECO:0007669"/>
    <property type="project" value="UniProtKB-UniRule"/>
</dbReference>
<evidence type="ECO:0000256" key="4">
    <source>
        <dbReference type="ARBA" id="ARBA00017858"/>
    </source>
</evidence>
<accession>E7A9J0</accession>
<keyword evidence="12" id="KW-0963">Cytoplasm</keyword>
<comment type="pathway">
    <text evidence="1 12">Amino-acid biosynthesis; L-threonine biosynthesis; L-threonine from L-aspartate: step 4/5.</text>
</comment>
<keyword evidence="5 12" id="KW-0028">Amino-acid biosynthesis</keyword>
<evidence type="ECO:0000256" key="7">
    <source>
        <dbReference type="ARBA" id="ARBA00022697"/>
    </source>
</evidence>
<organism evidence="15 16">
    <name type="scientific">Helicobacter felis (strain ATCC 49179 / CCUG 28539 / NCTC 12436 / CS1)</name>
    <dbReference type="NCBI Taxonomy" id="936155"/>
    <lineage>
        <taxon>Bacteria</taxon>
        <taxon>Pseudomonadati</taxon>
        <taxon>Campylobacterota</taxon>
        <taxon>Epsilonproteobacteria</taxon>
        <taxon>Campylobacterales</taxon>
        <taxon>Helicobacteraceae</taxon>
        <taxon>Helicobacter</taxon>
    </lineage>
</organism>
<keyword evidence="6 12" id="KW-0808">Transferase</keyword>
<dbReference type="PIRSF" id="PIRSF000676">
    <property type="entry name" value="Homoser_kin"/>
    <property type="match status" value="1"/>
</dbReference>
<name>E7A9J0_HELFC</name>
<dbReference type="Pfam" id="PF00288">
    <property type="entry name" value="GHMP_kinases_N"/>
    <property type="match status" value="1"/>
</dbReference>
<comment type="function">
    <text evidence="12">Catalyzes the ATP-dependent phosphorylation of L-homoserine to L-homoserine phosphate.</text>
</comment>
<comment type="subcellular location">
    <subcellularLocation>
        <location evidence="12">Cytoplasm</location>
    </subcellularLocation>
</comment>
<dbReference type="KEGG" id="hfe:HFELIS_04320"/>
<feature type="domain" description="GHMP kinase N-terminal" evidence="13">
    <location>
        <begin position="65"/>
        <end position="145"/>
    </location>
</feature>
<dbReference type="GO" id="GO:0009088">
    <property type="term" value="P:threonine biosynthetic process"/>
    <property type="evidence" value="ECO:0007669"/>
    <property type="project" value="UniProtKB-UniRule"/>
</dbReference>
<dbReference type="EC" id="2.7.1.39" evidence="3 12"/>
<dbReference type="InterPro" id="IPR000870">
    <property type="entry name" value="Homoserine_kinase"/>
</dbReference>